<keyword evidence="2" id="KW-0808">Transferase</keyword>
<dbReference type="GO" id="GO:0016740">
    <property type="term" value="F:transferase activity"/>
    <property type="evidence" value="ECO:0007669"/>
    <property type="project" value="UniProtKB-KW"/>
</dbReference>
<dbReference type="RefSeq" id="WP_141386651.1">
    <property type="nucleotide sequence ID" value="NZ_BJNQ01000010.1"/>
</dbReference>
<dbReference type="SUPFAM" id="SSF56112">
    <property type="entry name" value="Protein kinase-like (PK-like)"/>
    <property type="match status" value="1"/>
</dbReference>
<protein>
    <submittedName>
        <fullName evidence="2">Putative phosphotransferase</fullName>
    </submittedName>
</protein>
<dbReference type="InterPro" id="IPR011009">
    <property type="entry name" value="Kinase-like_dom_sf"/>
</dbReference>
<dbReference type="PANTHER" id="PTHR21310">
    <property type="entry name" value="AMINOGLYCOSIDE PHOSPHOTRANSFERASE-RELATED-RELATED"/>
    <property type="match status" value="1"/>
</dbReference>
<dbReference type="AlphaFoldDB" id="A0A4Y4B532"/>
<dbReference type="Pfam" id="PF01636">
    <property type="entry name" value="APH"/>
    <property type="match status" value="1"/>
</dbReference>
<comment type="caution">
    <text evidence="2">The sequence shown here is derived from an EMBL/GenBank/DDBJ whole genome shotgun (WGS) entry which is preliminary data.</text>
</comment>
<dbReference type="InterPro" id="IPR051678">
    <property type="entry name" value="AGP_Transferase"/>
</dbReference>
<gene>
    <name evidence="2" type="ORF">MLI01_17430</name>
</gene>
<feature type="domain" description="Aminoglycoside phosphotransferase" evidence="1">
    <location>
        <begin position="39"/>
        <end position="259"/>
    </location>
</feature>
<accession>A0A4Y4B532</accession>
<evidence type="ECO:0000259" key="1">
    <source>
        <dbReference type="Pfam" id="PF01636"/>
    </source>
</evidence>
<name>A0A4Y4B532_MICMQ</name>
<dbReference type="Proteomes" id="UP000317410">
    <property type="component" value="Unassembled WGS sequence"/>
</dbReference>
<sequence>MHEAAHTVDLALARELIAASFPEHGDAVLRPVATIGTVNTIVRVGKDLVARFPLLPVARAEAEAEAASMTALAVSSPFPAPLPRGVGDGSAAFPSAWSLQTWLTGETAGSTAQAASASLAEDLVTLIRGLRATEVEDRVFDGRGRGGTLTDHDEWVAECLHRSGHLLDTDRATRLWKALRSLPSDGPDVMSHRDLTPFNLLVREADGVTRLVGVLDGGGFGPADRALDLVSAWHLFDAPARAVLRDGVGVSDTEWLRGAAWAFQQAIGLGWYYEQSNPPMSTLGLTTLRRLLDDQELATLDR</sequence>
<dbReference type="PANTHER" id="PTHR21310:SF42">
    <property type="entry name" value="BIFUNCTIONAL AAC_APH"/>
    <property type="match status" value="1"/>
</dbReference>
<dbReference type="InterPro" id="IPR002575">
    <property type="entry name" value="Aminoglycoside_PTrfase"/>
</dbReference>
<dbReference type="EMBL" id="BJNQ01000010">
    <property type="protein sequence ID" value="GEC75598.1"/>
    <property type="molecule type" value="Genomic_DNA"/>
</dbReference>
<dbReference type="Gene3D" id="3.90.1200.10">
    <property type="match status" value="1"/>
</dbReference>
<evidence type="ECO:0000313" key="2">
    <source>
        <dbReference type="EMBL" id="GEC75598.1"/>
    </source>
</evidence>
<evidence type="ECO:0000313" key="3">
    <source>
        <dbReference type="Proteomes" id="UP000317410"/>
    </source>
</evidence>
<dbReference type="Gene3D" id="3.30.200.20">
    <property type="entry name" value="Phosphorylase Kinase, domain 1"/>
    <property type="match status" value="1"/>
</dbReference>
<proteinExistence type="predicted"/>
<reference evidence="2 3" key="1">
    <citation type="submission" date="2019-06" db="EMBL/GenBank/DDBJ databases">
        <title>Whole genome shotgun sequence of Microbacterium liquefaciens NBRC 15037.</title>
        <authorList>
            <person name="Hosoyama A."/>
            <person name="Uohara A."/>
            <person name="Ohji S."/>
            <person name="Ichikawa N."/>
        </authorList>
    </citation>
    <scope>NUCLEOTIDE SEQUENCE [LARGE SCALE GENOMIC DNA]</scope>
    <source>
        <strain evidence="2 3">NBRC 15037</strain>
    </source>
</reference>
<organism evidence="2 3">
    <name type="scientific">Microbacterium maritypicum</name>
    <name type="common">Microbacterium liquefaciens</name>
    <dbReference type="NCBI Taxonomy" id="33918"/>
    <lineage>
        <taxon>Bacteria</taxon>
        <taxon>Bacillati</taxon>
        <taxon>Actinomycetota</taxon>
        <taxon>Actinomycetes</taxon>
        <taxon>Micrococcales</taxon>
        <taxon>Microbacteriaceae</taxon>
        <taxon>Microbacterium</taxon>
    </lineage>
</organism>